<keyword evidence="2" id="KW-1185">Reference proteome</keyword>
<reference evidence="1 2" key="1">
    <citation type="journal article" date="2021" name="Elife">
        <title>Chloroplast acquisition without the gene transfer in kleptoplastic sea slugs, Plakobranchus ocellatus.</title>
        <authorList>
            <person name="Maeda T."/>
            <person name="Takahashi S."/>
            <person name="Yoshida T."/>
            <person name="Shimamura S."/>
            <person name="Takaki Y."/>
            <person name="Nagai Y."/>
            <person name="Toyoda A."/>
            <person name="Suzuki Y."/>
            <person name="Arimoto A."/>
            <person name="Ishii H."/>
            <person name="Satoh N."/>
            <person name="Nishiyama T."/>
            <person name="Hasebe M."/>
            <person name="Maruyama T."/>
            <person name="Minagawa J."/>
            <person name="Obokata J."/>
            <person name="Shigenobu S."/>
        </authorList>
    </citation>
    <scope>NUCLEOTIDE SEQUENCE [LARGE SCALE GENOMIC DNA]</scope>
</reference>
<dbReference type="Proteomes" id="UP000735302">
    <property type="component" value="Unassembled WGS sequence"/>
</dbReference>
<accession>A0AAV4CPX7</accession>
<proteinExistence type="predicted"/>
<dbReference type="EMBL" id="BLXT01006839">
    <property type="protein sequence ID" value="GFO33925.1"/>
    <property type="molecule type" value="Genomic_DNA"/>
</dbReference>
<evidence type="ECO:0000313" key="1">
    <source>
        <dbReference type="EMBL" id="GFO33925.1"/>
    </source>
</evidence>
<protein>
    <submittedName>
        <fullName evidence="1">Uncharacterized protein</fullName>
    </submittedName>
</protein>
<evidence type="ECO:0000313" key="2">
    <source>
        <dbReference type="Proteomes" id="UP000735302"/>
    </source>
</evidence>
<organism evidence="1 2">
    <name type="scientific">Plakobranchus ocellatus</name>
    <dbReference type="NCBI Taxonomy" id="259542"/>
    <lineage>
        <taxon>Eukaryota</taxon>
        <taxon>Metazoa</taxon>
        <taxon>Spiralia</taxon>
        <taxon>Lophotrochozoa</taxon>
        <taxon>Mollusca</taxon>
        <taxon>Gastropoda</taxon>
        <taxon>Heterobranchia</taxon>
        <taxon>Euthyneura</taxon>
        <taxon>Panpulmonata</taxon>
        <taxon>Sacoglossa</taxon>
        <taxon>Placobranchoidea</taxon>
        <taxon>Plakobranchidae</taxon>
        <taxon>Plakobranchus</taxon>
    </lineage>
</organism>
<dbReference type="AlphaFoldDB" id="A0AAV4CPX7"/>
<gene>
    <name evidence="1" type="ORF">PoB_006043000</name>
</gene>
<sequence>MYQKNVTDGYVIQATPNIFSTCPALTTFTKKLTIDILTVIVTRSPAIQFSPRMSLYHPPLLWLTTNTDPTTYRYDGVNIYVVHNLPFHYCSRLAAFRTRLVITSDFVG</sequence>
<name>A0AAV4CPX7_9GAST</name>
<comment type="caution">
    <text evidence="1">The sequence shown here is derived from an EMBL/GenBank/DDBJ whole genome shotgun (WGS) entry which is preliminary data.</text>
</comment>